<name>A0A183L5T2_9TREM</name>
<sequence length="37" mass="4510">MYPPSLCVSLSFLKHSAQRFECRSNFRNSWTYTNYFK</sequence>
<keyword evidence="2" id="KW-1185">Reference proteome</keyword>
<dbReference type="AlphaFoldDB" id="A0A183L5T2"/>
<dbReference type="EMBL" id="UZAK01050368">
    <property type="protein sequence ID" value="VDP79858.1"/>
    <property type="molecule type" value="Genomic_DNA"/>
</dbReference>
<gene>
    <name evidence="1" type="ORF">SCUD_LOCUS22699</name>
</gene>
<organism evidence="3">
    <name type="scientific">Schistosoma curassoni</name>
    <dbReference type="NCBI Taxonomy" id="6186"/>
    <lineage>
        <taxon>Eukaryota</taxon>
        <taxon>Metazoa</taxon>
        <taxon>Spiralia</taxon>
        <taxon>Lophotrochozoa</taxon>
        <taxon>Platyhelminthes</taxon>
        <taxon>Trematoda</taxon>
        <taxon>Digenea</taxon>
        <taxon>Strigeidida</taxon>
        <taxon>Schistosomatoidea</taxon>
        <taxon>Schistosomatidae</taxon>
        <taxon>Schistosoma</taxon>
    </lineage>
</organism>
<evidence type="ECO:0000313" key="1">
    <source>
        <dbReference type="EMBL" id="VDP79858.1"/>
    </source>
</evidence>
<evidence type="ECO:0000313" key="2">
    <source>
        <dbReference type="Proteomes" id="UP000279833"/>
    </source>
</evidence>
<dbReference type="Proteomes" id="UP000279833">
    <property type="component" value="Unassembled WGS sequence"/>
</dbReference>
<accession>A0A183L5T2</accession>
<dbReference type="WBParaSite" id="SCUD_0002270201-mRNA-1">
    <property type="protein sequence ID" value="SCUD_0002270201-mRNA-1"/>
    <property type="gene ID" value="SCUD_0002270201"/>
</dbReference>
<protein>
    <submittedName>
        <fullName evidence="1 3">Uncharacterized protein</fullName>
    </submittedName>
</protein>
<evidence type="ECO:0000313" key="3">
    <source>
        <dbReference type="WBParaSite" id="SCUD_0002270201-mRNA-1"/>
    </source>
</evidence>
<proteinExistence type="predicted"/>
<reference evidence="1 2" key="2">
    <citation type="submission" date="2018-11" db="EMBL/GenBank/DDBJ databases">
        <authorList>
            <consortium name="Pathogen Informatics"/>
        </authorList>
    </citation>
    <scope>NUCLEOTIDE SEQUENCE [LARGE SCALE GENOMIC DNA]</scope>
    <source>
        <strain evidence="1">Dakar</strain>
        <strain evidence="2">Dakar, Senegal</strain>
    </source>
</reference>
<reference evidence="3" key="1">
    <citation type="submission" date="2016-06" db="UniProtKB">
        <authorList>
            <consortium name="WormBaseParasite"/>
        </authorList>
    </citation>
    <scope>IDENTIFICATION</scope>
</reference>